<keyword evidence="5" id="KW-0539">Nucleus</keyword>
<name>A0ABD1G1E8_SALDI</name>
<evidence type="ECO:0000256" key="5">
    <source>
        <dbReference type="ARBA" id="ARBA00023242"/>
    </source>
</evidence>
<evidence type="ECO:0000256" key="4">
    <source>
        <dbReference type="ARBA" id="ARBA00023163"/>
    </source>
</evidence>
<dbReference type="InterPro" id="IPR017887">
    <property type="entry name" value="TF_TCP_subgr"/>
</dbReference>
<evidence type="ECO:0000256" key="1">
    <source>
        <dbReference type="ARBA" id="ARBA00004123"/>
    </source>
</evidence>
<dbReference type="PANTHER" id="PTHR31072">
    <property type="entry name" value="TRANSCRIPTION FACTOR TCP4-RELATED"/>
    <property type="match status" value="1"/>
</dbReference>
<dbReference type="GO" id="GO:0005634">
    <property type="term" value="C:nucleus"/>
    <property type="evidence" value="ECO:0007669"/>
    <property type="project" value="UniProtKB-SubCell"/>
</dbReference>
<evidence type="ECO:0000313" key="8">
    <source>
        <dbReference type="EMBL" id="KAL1537930.1"/>
    </source>
</evidence>
<evidence type="ECO:0000256" key="3">
    <source>
        <dbReference type="ARBA" id="ARBA00023125"/>
    </source>
</evidence>
<feature type="compositionally biased region" description="Basic and acidic residues" evidence="6">
    <location>
        <begin position="239"/>
        <end position="249"/>
    </location>
</feature>
<comment type="subcellular location">
    <subcellularLocation>
        <location evidence="1">Nucleus</location>
    </subcellularLocation>
</comment>
<reference evidence="8 9" key="1">
    <citation type="submission" date="2024-06" db="EMBL/GenBank/DDBJ databases">
        <title>A chromosome level genome sequence of Diviner's sage (Salvia divinorum).</title>
        <authorList>
            <person name="Ford S.A."/>
            <person name="Ro D.-K."/>
            <person name="Ness R.W."/>
            <person name="Phillips M.A."/>
        </authorList>
    </citation>
    <scope>NUCLEOTIDE SEQUENCE [LARGE SCALE GENOMIC DNA]</scope>
    <source>
        <strain evidence="8">SAF-2024a</strain>
        <tissue evidence="8">Leaf</tissue>
    </source>
</reference>
<evidence type="ECO:0000256" key="2">
    <source>
        <dbReference type="ARBA" id="ARBA00023015"/>
    </source>
</evidence>
<keyword evidence="4" id="KW-0804">Transcription</keyword>
<accession>A0ABD1G1E8</accession>
<protein>
    <submittedName>
        <fullName evidence="8">Transcription factor TCP4-like</fullName>
    </submittedName>
</protein>
<organism evidence="8 9">
    <name type="scientific">Salvia divinorum</name>
    <name type="common">Maria pastora</name>
    <name type="synonym">Diviner's sage</name>
    <dbReference type="NCBI Taxonomy" id="28513"/>
    <lineage>
        <taxon>Eukaryota</taxon>
        <taxon>Viridiplantae</taxon>
        <taxon>Streptophyta</taxon>
        <taxon>Embryophyta</taxon>
        <taxon>Tracheophyta</taxon>
        <taxon>Spermatophyta</taxon>
        <taxon>Magnoliopsida</taxon>
        <taxon>eudicotyledons</taxon>
        <taxon>Gunneridae</taxon>
        <taxon>Pentapetalae</taxon>
        <taxon>asterids</taxon>
        <taxon>lamiids</taxon>
        <taxon>Lamiales</taxon>
        <taxon>Lamiaceae</taxon>
        <taxon>Nepetoideae</taxon>
        <taxon>Mentheae</taxon>
        <taxon>Salviinae</taxon>
        <taxon>Salvia</taxon>
        <taxon>Salvia subgen. Calosphace</taxon>
    </lineage>
</organism>
<dbReference type="PANTHER" id="PTHR31072:SF93">
    <property type="entry name" value="TRANSCRIPTION FACTOR TCP24"/>
    <property type="match status" value="1"/>
</dbReference>
<dbReference type="Proteomes" id="UP001567538">
    <property type="component" value="Unassembled WGS sequence"/>
</dbReference>
<comment type="caution">
    <text evidence="8">The sequence shown here is derived from an EMBL/GenBank/DDBJ whole genome shotgun (WGS) entry which is preliminary data.</text>
</comment>
<keyword evidence="3" id="KW-0238">DNA-binding</keyword>
<dbReference type="EMBL" id="JBEAFC010000010">
    <property type="protein sequence ID" value="KAL1537930.1"/>
    <property type="molecule type" value="Genomic_DNA"/>
</dbReference>
<proteinExistence type="predicted"/>
<feature type="region of interest" description="Disordered" evidence="6">
    <location>
        <begin position="225"/>
        <end position="249"/>
    </location>
</feature>
<keyword evidence="2" id="KW-0805">Transcription regulation</keyword>
<feature type="domain" description="TCP" evidence="7">
    <location>
        <begin position="22"/>
        <end position="80"/>
    </location>
</feature>
<gene>
    <name evidence="8" type="primary">TCP3</name>
    <name evidence="8" type="ORF">AAHA92_26729</name>
</gene>
<keyword evidence="9" id="KW-1185">Reference proteome</keyword>
<dbReference type="AlphaFoldDB" id="A0ABD1G1E8"/>
<evidence type="ECO:0000259" key="7">
    <source>
        <dbReference type="PROSITE" id="PS51369"/>
    </source>
</evidence>
<dbReference type="PROSITE" id="PS51369">
    <property type="entry name" value="TCP"/>
    <property type="match status" value="1"/>
</dbReference>
<sequence length="249" mass="27640">MGKSGGEIVEVEGGHIVRGCAGKDRHSKVCTPKGPRDRRVRLAAHTAIQFYDVQDRLGYDRPSKAVDWLIHKAKSAIDHLPPWHPTTSARDLAVWRSEPLHNHGDCDGRRHFVGSTFLPPSLDSDAITDTIKSFFPAPAEASFASSDLMPRNGQDLRLSLQSFQDPILHSEQQNPTHLDAWAEHHRLAGWSGGGDGYLLGQNQFISQRGTLQSSNTHSIQAWMDPSAIPNQPINPFPFHNEEEHKPSSD</sequence>
<dbReference type="Pfam" id="PF03634">
    <property type="entry name" value="TCP"/>
    <property type="match status" value="1"/>
</dbReference>
<evidence type="ECO:0000256" key="6">
    <source>
        <dbReference type="SAM" id="MobiDB-lite"/>
    </source>
</evidence>
<dbReference type="GO" id="GO:0003677">
    <property type="term" value="F:DNA binding"/>
    <property type="evidence" value="ECO:0007669"/>
    <property type="project" value="UniProtKB-KW"/>
</dbReference>
<dbReference type="InterPro" id="IPR005333">
    <property type="entry name" value="Transcription_factor_TCP"/>
</dbReference>
<evidence type="ECO:0000313" key="9">
    <source>
        <dbReference type="Proteomes" id="UP001567538"/>
    </source>
</evidence>